<keyword evidence="3" id="KW-1185">Reference proteome</keyword>
<accession>A0ABR1QUW2</accession>
<evidence type="ECO:0000256" key="1">
    <source>
        <dbReference type="SAM" id="MobiDB-lite"/>
    </source>
</evidence>
<name>A0ABR1QUW2_9PEZI</name>
<evidence type="ECO:0000313" key="3">
    <source>
        <dbReference type="Proteomes" id="UP001391051"/>
    </source>
</evidence>
<feature type="region of interest" description="Disordered" evidence="1">
    <location>
        <begin position="86"/>
        <end position="120"/>
    </location>
</feature>
<organism evidence="2 3">
    <name type="scientific">Apiospora aurea</name>
    <dbReference type="NCBI Taxonomy" id="335848"/>
    <lineage>
        <taxon>Eukaryota</taxon>
        <taxon>Fungi</taxon>
        <taxon>Dikarya</taxon>
        <taxon>Ascomycota</taxon>
        <taxon>Pezizomycotina</taxon>
        <taxon>Sordariomycetes</taxon>
        <taxon>Xylariomycetidae</taxon>
        <taxon>Amphisphaeriales</taxon>
        <taxon>Apiosporaceae</taxon>
        <taxon>Apiospora</taxon>
    </lineage>
</organism>
<comment type="caution">
    <text evidence="2">The sequence shown here is derived from an EMBL/GenBank/DDBJ whole genome shotgun (WGS) entry which is preliminary data.</text>
</comment>
<proteinExistence type="predicted"/>
<gene>
    <name evidence="2" type="ORF">PG986_000721</name>
</gene>
<sequence length="120" mass="13016">MGRTEQLGSRNVTLCAVHVQERVRDEEESLDTTNEPPSAPPNPNTDSRRPAEPCLIGGIYEAQADGPIMSIMVLAHRTTTTISLNLSGLGNVDLGTMTQTSKPPSRPGPGHRPKTWCQNR</sequence>
<protein>
    <submittedName>
        <fullName evidence="2">Uncharacterized protein</fullName>
    </submittedName>
</protein>
<feature type="region of interest" description="Disordered" evidence="1">
    <location>
        <begin position="18"/>
        <end position="54"/>
    </location>
</feature>
<evidence type="ECO:0000313" key="2">
    <source>
        <dbReference type="EMBL" id="KAK7966444.1"/>
    </source>
</evidence>
<dbReference type="GeneID" id="92070005"/>
<dbReference type="RefSeq" id="XP_066705836.1">
    <property type="nucleotide sequence ID" value="XM_066836943.1"/>
</dbReference>
<dbReference type="EMBL" id="JAQQWE010000001">
    <property type="protein sequence ID" value="KAK7966444.1"/>
    <property type="molecule type" value="Genomic_DNA"/>
</dbReference>
<dbReference type="Proteomes" id="UP001391051">
    <property type="component" value="Unassembled WGS sequence"/>
</dbReference>
<reference evidence="2 3" key="1">
    <citation type="submission" date="2023-01" db="EMBL/GenBank/DDBJ databases">
        <title>Analysis of 21 Apiospora genomes using comparative genomics revels a genus with tremendous synthesis potential of carbohydrate active enzymes and secondary metabolites.</title>
        <authorList>
            <person name="Sorensen T."/>
        </authorList>
    </citation>
    <scope>NUCLEOTIDE SEQUENCE [LARGE SCALE GENOMIC DNA]</scope>
    <source>
        <strain evidence="2 3">CBS 24483</strain>
    </source>
</reference>